<protein>
    <submittedName>
        <fullName evidence="1">Uncharacterized protein</fullName>
    </submittedName>
</protein>
<evidence type="ECO:0000313" key="1">
    <source>
        <dbReference type="EMBL" id="CAG9985682.1"/>
    </source>
</evidence>
<keyword evidence="2" id="KW-1185">Reference proteome</keyword>
<dbReference type="AlphaFoldDB" id="A0A9N9UA93"/>
<evidence type="ECO:0000313" key="2">
    <source>
        <dbReference type="Proteomes" id="UP000754883"/>
    </source>
</evidence>
<sequence length="375" mass="42118">MDCICAKEHVFVGLDFGTTLVKAFIHWHASDMLTQSYNTSRSGSYATLARVCREHGLFRVIKRAWVSKFPTKFKLSDDNRIEMVAPDQEVPEGYLVQHAKLEILFSDLSRFEKTDDFNEIQSWVKEGWRKGARAGYVAEHFGVAVKTLFELVLDQLKEPHIPRESITIVVAFPVLTDKIKDLLKMGLNYSNISSYCQDVHIGLESHAALASLLSIRPESAQVALTRHESIIVADCGGITLDISAFRSSSTNKTEVVYTSILGGGIWIDYNFEKLLDERLDALKPDIMISEPDDGEVESFRSWLVFLTGGLGRSPAVRELVQRILDTKVKRGERAMRIDSTTDLGCMWNAVARGATHYFDPNIPVTSPTWQPFAKA</sequence>
<dbReference type="InterPro" id="IPR043129">
    <property type="entry name" value="ATPase_NBD"/>
</dbReference>
<reference evidence="1" key="1">
    <citation type="submission" date="2021-10" db="EMBL/GenBank/DDBJ databases">
        <authorList>
            <person name="Piombo E."/>
        </authorList>
    </citation>
    <scope>NUCLEOTIDE SEQUENCE</scope>
</reference>
<name>A0A9N9UA93_9HYPO</name>
<accession>A0A9N9UA93</accession>
<dbReference type="OrthoDB" id="5135152at2759"/>
<gene>
    <name evidence="1" type="ORF">CBYS24578_00017083</name>
</gene>
<dbReference type="Proteomes" id="UP000754883">
    <property type="component" value="Unassembled WGS sequence"/>
</dbReference>
<proteinExistence type="predicted"/>
<organism evidence="1 2">
    <name type="scientific">Clonostachys byssicola</name>
    <dbReference type="NCBI Taxonomy" id="160290"/>
    <lineage>
        <taxon>Eukaryota</taxon>
        <taxon>Fungi</taxon>
        <taxon>Dikarya</taxon>
        <taxon>Ascomycota</taxon>
        <taxon>Pezizomycotina</taxon>
        <taxon>Sordariomycetes</taxon>
        <taxon>Hypocreomycetidae</taxon>
        <taxon>Hypocreales</taxon>
        <taxon>Bionectriaceae</taxon>
        <taxon>Clonostachys</taxon>
    </lineage>
</organism>
<dbReference type="SUPFAM" id="SSF53067">
    <property type="entry name" value="Actin-like ATPase domain"/>
    <property type="match status" value="1"/>
</dbReference>
<dbReference type="EMBL" id="CABFNO020001395">
    <property type="protein sequence ID" value="CAG9985682.1"/>
    <property type="molecule type" value="Genomic_DNA"/>
</dbReference>
<comment type="caution">
    <text evidence="1">The sequence shown here is derived from an EMBL/GenBank/DDBJ whole genome shotgun (WGS) entry which is preliminary data.</text>
</comment>